<evidence type="ECO:0000313" key="3">
    <source>
        <dbReference type="Proteomes" id="UP001595758"/>
    </source>
</evidence>
<protein>
    <submittedName>
        <fullName evidence="2">ParB/Srx family N-terminal domain-containing protein</fullName>
    </submittedName>
</protein>
<organism evidence="2 3">
    <name type="scientific">Legionella dresdenensis</name>
    <dbReference type="NCBI Taxonomy" id="450200"/>
    <lineage>
        <taxon>Bacteria</taxon>
        <taxon>Pseudomonadati</taxon>
        <taxon>Pseudomonadota</taxon>
        <taxon>Gammaproteobacteria</taxon>
        <taxon>Legionellales</taxon>
        <taxon>Legionellaceae</taxon>
        <taxon>Legionella</taxon>
    </lineage>
</organism>
<dbReference type="Proteomes" id="UP001595758">
    <property type="component" value="Unassembled WGS sequence"/>
</dbReference>
<feature type="compositionally biased region" description="Basic and acidic residues" evidence="1">
    <location>
        <begin position="1438"/>
        <end position="1450"/>
    </location>
</feature>
<dbReference type="SUPFAM" id="SSF110849">
    <property type="entry name" value="ParB/Sulfiredoxin"/>
    <property type="match status" value="1"/>
</dbReference>
<dbReference type="EMBL" id="JBHSAB010000003">
    <property type="protein sequence ID" value="MFC3908164.1"/>
    <property type="molecule type" value="Genomic_DNA"/>
</dbReference>
<feature type="region of interest" description="Disordered" evidence="1">
    <location>
        <begin position="1438"/>
        <end position="1460"/>
    </location>
</feature>
<gene>
    <name evidence="2" type="ORF">ACFORL_03630</name>
</gene>
<proteinExistence type="predicted"/>
<evidence type="ECO:0000313" key="2">
    <source>
        <dbReference type="EMBL" id="MFC3908164.1"/>
    </source>
</evidence>
<comment type="caution">
    <text evidence="2">The sequence shown here is derived from an EMBL/GenBank/DDBJ whole genome shotgun (WGS) entry which is preliminary data.</text>
</comment>
<name>A0ABV8CCW5_9GAMM</name>
<dbReference type="InterPro" id="IPR036086">
    <property type="entry name" value="ParB/Sulfiredoxin_sf"/>
</dbReference>
<keyword evidence="3" id="KW-1185">Reference proteome</keyword>
<feature type="compositionally biased region" description="Polar residues" evidence="1">
    <location>
        <begin position="1451"/>
        <end position="1460"/>
    </location>
</feature>
<reference evidence="3" key="1">
    <citation type="journal article" date="2019" name="Int. J. Syst. Evol. Microbiol.">
        <title>The Global Catalogue of Microorganisms (GCM) 10K type strain sequencing project: providing services to taxonomists for standard genome sequencing and annotation.</title>
        <authorList>
            <consortium name="The Broad Institute Genomics Platform"/>
            <consortium name="The Broad Institute Genome Sequencing Center for Infectious Disease"/>
            <person name="Wu L."/>
            <person name="Ma J."/>
        </authorList>
    </citation>
    <scope>NUCLEOTIDE SEQUENCE [LARGE SCALE GENOMIC DNA]</scope>
    <source>
        <strain evidence="3">CCUG 59858</strain>
    </source>
</reference>
<sequence length="2607" mass="282353">MNLAAPIIINNKQQLTLNINAFASNQAYQIYYNEQYCGELTVISGQIQLNLDENAPSVTIDGFIAGINCSVRAPQNVLFCAHAQITQELAINCRHLTLDSTLSSHKIRLNCTTDLIINTAPVTQILEGSAENITVNTPLLLENNSLNAIKNVTLNHSLRASVENKITGTTIACLGYIAGAINKLKASETINLQHDIFSTAKLTLAAPTINQYGITFCLGQYKVLSQHYYCHPDSMVKAPALFKFIGNEWESQGKITLDQTAFILANKITWAGDVRLPLVIHLQTQELAIEQHAAIGWLAAKTEPDTTAPASYRVFQVDQKLQIAPEAQLELEGAVLKINQLIADGILAANRSKFRGVSLEINKKITLTNSDTQFRKGITIQRHAESDIKSTYVHTARFNSTSTKPLTISDSIIKTIISCLRSPVSFSKINYKAATVSEFPAAGSVTDSLFDVTGQFNHTHSTTPDISNTSFKINVFNLPGVFTLGNTSNLQAQVMVLNGVVKIGQSGFIVKNLVIELPGIFTANSSSVVAVDDFNNLGTSTIEDSYININHLNNPGTLTLQNIKTVKKMVPLIRGELNSFGDLFLTNAEITAYRFAFNNQYTVTSCTLNSIMLYLDGKGKIDADSQVNTAFYNSSPDSETEIQGAEINCDFSLIAGKLSLDQVKMIVRLLSQYHGAAVTDNTEIHVNQQITSDAGSSLTANNNTKIAGKNAIAVLSGDVKLNHSVAVFKTLTMDNRAELDNSVIEVLEEGLLVRPQTYQNNSRVTAGNLIVHSAVKIDKTSTLDSKTDLTITPDGSINGSGDKSQVQARNKLDVFGALEISYGAQAVADTINIYNRLKAEFNGSVSARKDLMLGTRSKVTLNDALLRGRNVEINSPQLGGSKGSIVADNRLTARLGANSSVGELFLQGDQIWFSPSSQFHGNKFAVKGRVYENNTTIDMIEEILIDVKYLYDIGGAMSAGELVQLKAQRGLLRLGSSIETKNTVVNALFALNFLSITDSCDSYYTKALLSSEIGCFSASYNKVNQSVINLSGFSVNAPNLPSRWQAAFTPHKLLECGELLLNMIFPQFSGLIDIGFKVLPVAYKVGKGLYSFAQNPGHHWGLICDYMENIDDKSALDYLDLALAAKGLIVSGINAVHGFTECGDTFSKENFQAVPHQLESISLSTVANAANIVFGPSNVQESVIDINASATLTDNSISKSLFSINAGANASYQKTEHSLYKINAGVEAAVKLSMSGEKLDNSEGHIYTDVFSETYGDVEWGSVETGDLIAQDTDIKNIDDFVNTRGELYGEVGVSRAITVNNPHQAYNITENIRHKGAVTIRGEDVTFVKQTSEYARGFEKAKGNFDVVNGIDAEAGVFLKADEGDVIIRDTVKAEKGTVVIDAYHDAINQESDITGAETYVRARTGKATNIGGNLVGNYVEIHSYDDIENISADSEVKDRHGTHTEHKQSTIAGGKSTSHGNTGIALISDHGKFKNRGITVAKGNIVGDLYNGVDSQAEITTIVSYKHEKSWLGLRNKIHIRVQTQVSQAVIASEEGCYDFTIHRGGASFVGTTLSSHTTPHIHLLNQDGIKHNIVCEDIIGKREEYERDSWFGGLFESELKRFDEFSSPTVIRMPKDVPFDFDAGGGDFITRGTDIEGGIPQVSGQNWINTNSTLHHSYQYNNRGVRLRIGDWTVIGLATPRDKIVIPLTTPDPICNKLKALRNGGTEAAIDAALEVLNTSNEITQAARQRSWLQGLLDHTGLNQYKDPKLSLNFTGSHIRSNYETSGSGYINIDGMRLNLSGDAVFDGVNTKVNGDVRGHARNFIVNGRVLSSSYQSSSSEIGFSSRLSKLYDLSVSGSSSYAREEAHVYHNASFDVSGDFDMDLDLLLLDGGVLRAKRLIGHAGHVSIISHTSERHSEQGSASASTDGSFSFKIQNEDSVLIDSPAGIITDEAIDDQFKTEGITSEGVIILSHQQVSLNAPITSKPVEQYRKGKSMGFSGNINDFTGSVAIPEPPASGYQPAKRIASATIDYAKTDYQATAHTAIHGDKGTSLNSSTVTGKIITDSSSPDEIHHNQHYNHHFTIPLPNHQTASQLAVNLRWAAAKLSPQRPVYLTHPKAEPLALKKKITKQTGKKPTVKHKLVRNGKKLTTLKKLVLPLDDSALLESLSLDEHVVYINNSKQKKSSKPAKTKKANGDLPDFLISPAQAAESNNNDDPFCFDNSDSGIMSSQGFFGKKNSKAHNNPFTVFDPDQQYVYHNNTPSQTPEQESHCATRLRGLGRMAMGLTQGAIALVETETIVGSVVAATQAANALDNVTTGAHDLITGTTHGTSYNAITDSLNLTPETAELAKDAFFSVQNLLFNGHEIDPKLLKISSVGTLSSAATAAAVSKTTEKGWHWKTRISGFMQAGVGAIEGLLGAGEALATLPSIIGPAAGGAAVADGLDRFQAGAMTAFTGEEYDTNFVMITGSFGWDTGLAEQTKNFVLLIPAGYAAVSKLISQASISKFSIETIGLFKKQMLKPENVYADINSFEAASGTSASVSNYEKLLSSVKTYGIKEPIKFVETAKGNFVVEGRLRFFAAKESGLEKIQATRTELPYGNYKTPEDLTRTADYAGILKQFGF</sequence>
<evidence type="ECO:0000256" key="1">
    <source>
        <dbReference type="SAM" id="MobiDB-lite"/>
    </source>
</evidence>
<dbReference type="RefSeq" id="WP_382341203.1">
    <property type="nucleotide sequence ID" value="NZ_JBHSAB010000003.1"/>
</dbReference>
<dbReference type="Gene3D" id="3.90.1530.10">
    <property type="entry name" value="Conserved hypothetical protein from pyrococcus furiosus pfu- 392566-001, ParB domain"/>
    <property type="match status" value="1"/>
</dbReference>
<dbReference type="CDD" id="cd16387">
    <property type="entry name" value="ParB_N_Srx"/>
    <property type="match status" value="1"/>
</dbReference>
<accession>A0ABV8CCW5</accession>